<reference evidence="4" key="1">
    <citation type="submission" date="2012-01" db="EMBL/GenBank/DDBJ databases">
        <title>The Genome Sequence of Treponema denticola H-22.</title>
        <authorList>
            <consortium name="The Broad Institute Genome Sequencing Platform"/>
            <person name="Earl A."/>
            <person name="Ward D."/>
            <person name="Feldgarden M."/>
            <person name="Gevers D."/>
            <person name="Blanton J.M."/>
            <person name="Fenno C.J."/>
            <person name="Baranova O.V."/>
            <person name="Mathney J."/>
            <person name="Dewhirst F.E."/>
            <person name="Izard J."/>
            <person name="Young S.K."/>
            <person name="Zeng Q."/>
            <person name="Gargeya S."/>
            <person name="Fitzgerald M."/>
            <person name="Haas B."/>
            <person name="Abouelleil A."/>
            <person name="Alvarado L."/>
            <person name="Arachchi H.M."/>
            <person name="Berlin A."/>
            <person name="Chapman S.B."/>
            <person name="Gearin G."/>
            <person name="Goldberg J."/>
            <person name="Griggs A."/>
            <person name="Gujja S."/>
            <person name="Hansen M."/>
            <person name="Heiman D."/>
            <person name="Howarth C."/>
            <person name="Larimer J."/>
            <person name="Lui A."/>
            <person name="MacDonald P.J.P."/>
            <person name="McCowen C."/>
            <person name="Montmayeur A."/>
            <person name="Murphy C."/>
            <person name="Neiman D."/>
            <person name="Pearson M."/>
            <person name="Priest M."/>
            <person name="Roberts A."/>
            <person name="Saif S."/>
            <person name="Shea T."/>
            <person name="Sisk P."/>
            <person name="Stolte C."/>
            <person name="Sykes S."/>
            <person name="Wortman J."/>
            <person name="Nusbaum C."/>
            <person name="Birren B."/>
        </authorList>
    </citation>
    <scope>NUCLEOTIDE SEQUENCE [LARGE SCALE GENOMIC DNA]</scope>
    <source>
        <strain evidence="4">H-22</strain>
    </source>
</reference>
<evidence type="ECO:0000256" key="1">
    <source>
        <dbReference type="ARBA" id="ARBA00004953"/>
    </source>
</evidence>
<dbReference type="PROSITE" id="PS51014">
    <property type="entry name" value="COBK_CBIJ"/>
    <property type="match status" value="1"/>
</dbReference>
<dbReference type="EMBL" id="AGDV01000020">
    <property type="protein sequence ID" value="EMB31654.1"/>
    <property type="molecule type" value="Genomic_DNA"/>
</dbReference>
<dbReference type="Pfam" id="PF02571">
    <property type="entry name" value="CbiJ"/>
    <property type="match status" value="1"/>
</dbReference>
<dbReference type="HOGENOM" id="CLU_068627_0_0_12"/>
<dbReference type="UniPathway" id="UPA00148"/>
<sequence length="252" mass="28173">MIWIIGGTTEAGSLADFLKAKTVPYIMSVATEESKDFFKNHKLKIGRMDALQMEQFCIEEKISLIADLSHPYALIVSQNAKKTAQNLNIKYLRFTRGTSQSSTDLEQNNFYTFEDMEDLCSFLKELKSSTVFFTTGSKTVSDFEAFRSSNRFVYRILPTADSIEKCKNAGVATQDIIAMTGPFSQNLNEAMFKEYGASYVVMKDSGDAGGTREKLAACEALNIIALILGRGNEEGINEFEEFKKEVLKYGHA</sequence>
<comment type="pathway">
    <text evidence="1">Cofactor biosynthesis; adenosylcobalamin biosynthesis.</text>
</comment>
<dbReference type="NCBIfam" id="TIGR00715">
    <property type="entry name" value="precor6x_red"/>
    <property type="match status" value="1"/>
</dbReference>
<dbReference type="InterPro" id="IPR003723">
    <property type="entry name" value="Precorrin-6x_reduct"/>
</dbReference>
<dbReference type="PATRIC" id="fig|999432.5.peg.2112"/>
<evidence type="ECO:0000313" key="4">
    <source>
        <dbReference type="EMBL" id="EMB31654.1"/>
    </source>
</evidence>
<name>A0A0E2EFN1_TREDN</name>
<dbReference type="GO" id="GO:0016994">
    <property type="term" value="F:precorrin-6A reductase activity"/>
    <property type="evidence" value="ECO:0007669"/>
    <property type="project" value="InterPro"/>
</dbReference>
<dbReference type="AlphaFoldDB" id="A0A0E2EFN1"/>
<dbReference type="PANTHER" id="PTHR36925">
    <property type="entry name" value="COBALT-PRECORRIN-6A REDUCTASE"/>
    <property type="match status" value="1"/>
</dbReference>
<proteinExistence type="predicted"/>
<gene>
    <name evidence="4" type="ORF">HMPREF9726_02034</name>
</gene>
<dbReference type="RefSeq" id="WP_002685423.1">
    <property type="nucleotide sequence ID" value="NZ_CM001795.1"/>
</dbReference>
<evidence type="ECO:0000256" key="3">
    <source>
        <dbReference type="ARBA" id="ARBA00023002"/>
    </source>
</evidence>
<keyword evidence="3" id="KW-0560">Oxidoreductase</keyword>
<keyword evidence="2" id="KW-0169">Cobalamin biosynthesis</keyword>
<dbReference type="Proteomes" id="UP000011705">
    <property type="component" value="Chromosome"/>
</dbReference>
<dbReference type="PANTHER" id="PTHR36925:SF1">
    <property type="entry name" value="COBALT-PRECORRIN-6A REDUCTASE"/>
    <property type="match status" value="1"/>
</dbReference>
<dbReference type="GO" id="GO:0009236">
    <property type="term" value="P:cobalamin biosynthetic process"/>
    <property type="evidence" value="ECO:0007669"/>
    <property type="project" value="UniProtKB-UniPathway"/>
</dbReference>
<protein>
    <submittedName>
        <fullName evidence="4">Precorrin-6x reductase</fullName>
    </submittedName>
</protein>
<comment type="caution">
    <text evidence="4">The sequence shown here is derived from an EMBL/GenBank/DDBJ whole genome shotgun (WGS) entry which is preliminary data.</text>
</comment>
<organism evidence="4">
    <name type="scientific">Treponema denticola H-22</name>
    <dbReference type="NCBI Taxonomy" id="999432"/>
    <lineage>
        <taxon>Bacteria</taxon>
        <taxon>Pseudomonadati</taxon>
        <taxon>Spirochaetota</taxon>
        <taxon>Spirochaetia</taxon>
        <taxon>Spirochaetales</taxon>
        <taxon>Treponemataceae</taxon>
        <taxon>Treponema</taxon>
    </lineage>
</organism>
<evidence type="ECO:0000256" key="2">
    <source>
        <dbReference type="ARBA" id="ARBA00022573"/>
    </source>
</evidence>
<accession>A0A0E2EFN1</accession>